<evidence type="ECO:0000313" key="3">
    <source>
        <dbReference type="Proteomes" id="UP000199114"/>
    </source>
</evidence>
<feature type="region of interest" description="Disordered" evidence="1">
    <location>
        <begin position="58"/>
        <end position="97"/>
    </location>
</feature>
<dbReference type="RefSeq" id="WP_090617622.1">
    <property type="nucleotide sequence ID" value="NZ_FOFD01000003.1"/>
</dbReference>
<protein>
    <submittedName>
        <fullName evidence="2">Uncharacterized protein</fullName>
    </submittedName>
</protein>
<accession>A0A1H9ITR3</accession>
<reference evidence="3" key="1">
    <citation type="submission" date="2016-10" db="EMBL/GenBank/DDBJ databases">
        <authorList>
            <person name="Varghese N."/>
            <person name="Submissions S."/>
        </authorList>
    </citation>
    <scope>NUCLEOTIDE SEQUENCE [LARGE SCALE GENOMIC DNA]</scope>
    <source>
        <strain evidence="3">DSM 25055</strain>
    </source>
</reference>
<dbReference type="STRING" id="1186196.SAMN04489841_2330"/>
<evidence type="ECO:0000256" key="1">
    <source>
        <dbReference type="SAM" id="MobiDB-lite"/>
    </source>
</evidence>
<dbReference type="AlphaFoldDB" id="A0A1H9ITR3"/>
<gene>
    <name evidence="2" type="ORF">SAMN04489841_2330</name>
</gene>
<dbReference type="OrthoDB" id="177949at2157"/>
<sequence length="154" mass="16562">MSTDSTVTEVFEDVEADPDAILEAWDAETPAELVESGGRHEADAVDEISDVTAAEVFADHGDQDVTNSPPRDGECEETRRTDEGGDDRDDASDRVADREFEFVGDAAVAVRDDDRVETASSGTLTLRDGRTDGLELVGPEPTTTRVTDDTFGSH</sequence>
<keyword evidence="3" id="KW-1185">Reference proteome</keyword>
<feature type="compositionally biased region" description="Polar residues" evidence="1">
    <location>
        <begin position="141"/>
        <end position="154"/>
    </location>
</feature>
<evidence type="ECO:0000313" key="2">
    <source>
        <dbReference type="EMBL" id="SEQ77964.1"/>
    </source>
</evidence>
<proteinExistence type="predicted"/>
<dbReference type="EMBL" id="FOFD01000003">
    <property type="protein sequence ID" value="SEQ77964.1"/>
    <property type="molecule type" value="Genomic_DNA"/>
</dbReference>
<name>A0A1H9ITR3_9EURY</name>
<feature type="region of interest" description="Disordered" evidence="1">
    <location>
        <begin position="117"/>
        <end position="154"/>
    </location>
</feature>
<feature type="compositionally biased region" description="Basic and acidic residues" evidence="1">
    <location>
        <begin position="71"/>
        <end position="83"/>
    </location>
</feature>
<dbReference type="Proteomes" id="UP000199114">
    <property type="component" value="Unassembled WGS sequence"/>
</dbReference>
<organism evidence="2 3">
    <name type="scientific">Natrinema salaciae</name>
    <dbReference type="NCBI Taxonomy" id="1186196"/>
    <lineage>
        <taxon>Archaea</taxon>
        <taxon>Methanobacteriati</taxon>
        <taxon>Methanobacteriota</taxon>
        <taxon>Stenosarchaea group</taxon>
        <taxon>Halobacteria</taxon>
        <taxon>Halobacteriales</taxon>
        <taxon>Natrialbaceae</taxon>
        <taxon>Natrinema</taxon>
    </lineage>
</organism>